<reference evidence="1 2" key="1">
    <citation type="submission" date="2023-09" db="EMBL/GenBank/DDBJ databases">
        <authorList>
            <person name="Wang M."/>
        </authorList>
    </citation>
    <scope>NUCLEOTIDE SEQUENCE [LARGE SCALE GENOMIC DNA]</scope>
    <source>
        <strain evidence="1">GT-2023</strain>
        <tissue evidence="1">Liver</tissue>
    </source>
</reference>
<protein>
    <submittedName>
        <fullName evidence="1">Uncharacterized protein</fullName>
    </submittedName>
</protein>
<proteinExistence type="predicted"/>
<organism evidence="1 2">
    <name type="scientific">Cirrhinus molitorella</name>
    <name type="common">mud carp</name>
    <dbReference type="NCBI Taxonomy" id="172907"/>
    <lineage>
        <taxon>Eukaryota</taxon>
        <taxon>Metazoa</taxon>
        <taxon>Chordata</taxon>
        <taxon>Craniata</taxon>
        <taxon>Vertebrata</taxon>
        <taxon>Euteleostomi</taxon>
        <taxon>Actinopterygii</taxon>
        <taxon>Neopterygii</taxon>
        <taxon>Teleostei</taxon>
        <taxon>Ostariophysi</taxon>
        <taxon>Cypriniformes</taxon>
        <taxon>Cyprinidae</taxon>
        <taxon>Labeoninae</taxon>
        <taxon>Labeonini</taxon>
        <taxon>Cirrhinus</taxon>
    </lineage>
</organism>
<comment type="caution">
    <text evidence="1">The sequence shown here is derived from an EMBL/GenBank/DDBJ whole genome shotgun (WGS) entry which is preliminary data.</text>
</comment>
<keyword evidence="2" id="KW-1185">Reference proteome</keyword>
<name>A0ABR3M4I3_9TELE</name>
<evidence type="ECO:0000313" key="2">
    <source>
        <dbReference type="Proteomes" id="UP001558613"/>
    </source>
</evidence>
<dbReference type="EMBL" id="JAYMGO010000016">
    <property type="protein sequence ID" value="KAL1258792.1"/>
    <property type="molecule type" value="Genomic_DNA"/>
</dbReference>
<gene>
    <name evidence="1" type="ORF">QQF64_009369</name>
</gene>
<sequence>MQPDNTTKEWVRDLRRWLYVSILIPFQASELYKSVLVQKPGQGQRGLATGNPIRPCTMLTKTTDTRCQQTLWRELYLLGPPLLDYLDEDGSGSLFQLRLFVPPFIWL</sequence>
<evidence type="ECO:0000313" key="1">
    <source>
        <dbReference type="EMBL" id="KAL1258792.1"/>
    </source>
</evidence>
<dbReference type="Proteomes" id="UP001558613">
    <property type="component" value="Unassembled WGS sequence"/>
</dbReference>
<accession>A0ABR3M4I3</accession>